<organism evidence="2 3">
    <name type="scientific">Muraenolepis orangiensis</name>
    <name type="common">Patagonian moray cod</name>
    <dbReference type="NCBI Taxonomy" id="630683"/>
    <lineage>
        <taxon>Eukaryota</taxon>
        <taxon>Metazoa</taxon>
        <taxon>Chordata</taxon>
        <taxon>Craniata</taxon>
        <taxon>Vertebrata</taxon>
        <taxon>Euteleostomi</taxon>
        <taxon>Actinopterygii</taxon>
        <taxon>Neopterygii</taxon>
        <taxon>Teleostei</taxon>
        <taxon>Neoteleostei</taxon>
        <taxon>Acanthomorphata</taxon>
        <taxon>Zeiogadaria</taxon>
        <taxon>Gadariae</taxon>
        <taxon>Gadiformes</taxon>
        <taxon>Muraenolepidoidei</taxon>
        <taxon>Muraenolepididae</taxon>
        <taxon>Muraenolepis</taxon>
    </lineage>
</organism>
<feature type="region of interest" description="Disordered" evidence="1">
    <location>
        <begin position="68"/>
        <end position="101"/>
    </location>
</feature>
<sequence>MFLRFYDGRTPSVNKRNTFQRNKHLALGSGRGQSEAPIRTVTLCLRSVVCCSIHQVSWPLVQQHYPSSGLPGLARQTANHRRVQPRSSSAPDHPEGREEAE</sequence>
<dbReference type="Proteomes" id="UP001148018">
    <property type="component" value="Unassembled WGS sequence"/>
</dbReference>
<comment type="caution">
    <text evidence="2">The sequence shown here is derived from an EMBL/GenBank/DDBJ whole genome shotgun (WGS) entry which is preliminary data.</text>
</comment>
<accession>A0A9Q0DLF3</accession>
<gene>
    <name evidence="2" type="ORF">NHX12_010554</name>
</gene>
<keyword evidence="3" id="KW-1185">Reference proteome</keyword>
<dbReference type="EMBL" id="JANIIK010000115">
    <property type="protein sequence ID" value="KAJ3589711.1"/>
    <property type="molecule type" value="Genomic_DNA"/>
</dbReference>
<name>A0A9Q0DLF3_9TELE</name>
<proteinExistence type="predicted"/>
<evidence type="ECO:0000313" key="3">
    <source>
        <dbReference type="Proteomes" id="UP001148018"/>
    </source>
</evidence>
<dbReference type="AlphaFoldDB" id="A0A9Q0DLF3"/>
<evidence type="ECO:0000313" key="2">
    <source>
        <dbReference type="EMBL" id="KAJ3589711.1"/>
    </source>
</evidence>
<reference evidence="2" key="1">
    <citation type="submission" date="2022-07" db="EMBL/GenBank/DDBJ databases">
        <title>Chromosome-level genome of Muraenolepis orangiensis.</title>
        <authorList>
            <person name="Kim J."/>
        </authorList>
    </citation>
    <scope>NUCLEOTIDE SEQUENCE</scope>
    <source>
        <strain evidence="2">KU_S4_2022</strain>
        <tissue evidence="2">Muscle</tissue>
    </source>
</reference>
<protein>
    <submittedName>
        <fullName evidence="2">Uncharacterized protein</fullName>
    </submittedName>
</protein>
<evidence type="ECO:0000256" key="1">
    <source>
        <dbReference type="SAM" id="MobiDB-lite"/>
    </source>
</evidence>
<feature type="compositionally biased region" description="Basic and acidic residues" evidence="1">
    <location>
        <begin position="92"/>
        <end position="101"/>
    </location>
</feature>